<name>A0ABD2PRV7_9PLAT</name>
<feature type="non-terminal residue" evidence="1">
    <location>
        <position position="127"/>
    </location>
</feature>
<accession>A0ABD2PRV7</accession>
<proteinExistence type="predicted"/>
<keyword evidence="2" id="KW-1185">Reference proteome</keyword>
<dbReference type="EMBL" id="JBJKFK010003697">
    <property type="protein sequence ID" value="KAL3309637.1"/>
    <property type="molecule type" value="Genomic_DNA"/>
</dbReference>
<reference evidence="1 2" key="1">
    <citation type="submission" date="2024-11" db="EMBL/GenBank/DDBJ databases">
        <title>Adaptive evolution of stress response genes in parasites aligns with host niche diversity.</title>
        <authorList>
            <person name="Hahn C."/>
            <person name="Resl P."/>
        </authorList>
    </citation>
    <scope>NUCLEOTIDE SEQUENCE [LARGE SCALE GENOMIC DNA]</scope>
    <source>
        <strain evidence="1">EGGRZ-B1_66</strain>
        <tissue evidence="1">Body</tissue>
    </source>
</reference>
<gene>
    <name evidence="1" type="ORF">Ciccas_011814</name>
</gene>
<evidence type="ECO:0000313" key="2">
    <source>
        <dbReference type="Proteomes" id="UP001626550"/>
    </source>
</evidence>
<dbReference type="Proteomes" id="UP001626550">
    <property type="component" value="Unassembled WGS sequence"/>
</dbReference>
<feature type="non-terminal residue" evidence="1">
    <location>
        <position position="1"/>
    </location>
</feature>
<dbReference type="AlphaFoldDB" id="A0ABD2PRV7"/>
<protein>
    <recommendedName>
        <fullName evidence="3">Transposase</fullName>
    </recommendedName>
</protein>
<evidence type="ECO:0000313" key="1">
    <source>
        <dbReference type="EMBL" id="KAL3309637.1"/>
    </source>
</evidence>
<organism evidence="1 2">
    <name type="scientific">Cichlidogyrus casuarinus</name>
    <dbReference type="NCBI Taxonomy" id="1844966"/>
    <lineage>
        <taxon>Eukaryota</taxon>
        <taxon>Metazoa</taxon>
        <taxon>Spiralia</taxon>
        <taxon>Lophotrochozoa</taxon>
        <taxon>Platyhelminthes</taxon>
        <taxon>Monogenea</taxon>
        <taxon>Monopisthocotylea</taxon>
        <taxon>Dactylogyridea</taxon>
        <taxon>Ancyrocephalidae</taxon>
        <taxon>Cichlidogyrus</taxon>
    </lineage>
</organism>
<evidence type="ECO:0008006" key="3">
    <source>
        <dbReference type="Google" id="ProtNLM"/>
    </source>
</evidence>
<comment type="caution">
    <text evidence="1">The sequence shown here is derived from an EMBL/GenBank/DDBJ whole genome shotgun (WGS) entry which is preliminary data.</text>
</comment>
<sequence length="127" mass="14591">ARRGFLDACAGAGIQGRVKYCYFHFAKNIRDKTNFKTRLKALAFLPPGKVVLNTECPPQSALMWTKFKKAYIVPGRKRHFDPEEWSVNHRTLQGLPRTNNILESWNSSFSKRIPQKPSIFVLISALR</sequence>